<dbReference type="SUPFAM" id="SSF48403">
    <property type="entry name" value="Ankyrin repeat"/>
    <property type="match status" value="1"/>
</dbReference>
<evidence type="ECO:0000313" key="2">
    <source>
        <dbReference type="EMBL" id="KAK8854385.1"/>
    </source>
</evidence>
<evidence type="ECO:0008006" key="4">
    <source>
        <dbReference type="Google" id="ProtNLM"/>
    </source>
</evidence>
<keyword evidence="3" id="KW-1185">Reference proteome</keyword>
<dbReference type="EMBL" id="JAPFFF010000021">
    <property type="protein sequence ID" value="KAK8854385.1"/>
    <property type="molecule type" value="Genomic_DNA"/>
</dbReference>
<comment type="caution">
    <text evidence="2">The sequence shown here is derived from an EMBL/GenBank/DDBJ whole genome shotgun (WGS) entry which is preliminary data.</text>
</comment>
<evidence type="ECO:0000313" key="3">
    <source>
        <dbReference type="Proteomes" id="UP001470230"/>
    </source>
</evidence>
<sequence length="390" mass="46494">MMVKVEKENQEYIKQKEVLYDALLEFIEDSNSDLEFSSENDDENFDKLLQTIEEQNIANIGQEFEHFLKLIVCIANHHKRHQNFFVKIEKILLFFKEKIVNFMTNIQIYNIFEGNKILLLFLIKEKFVTINEEVCNLMKNKKEKNGLNFSDFFIPEMPNFSPQSIDIAEYEEKRRIGENDSYICTLIRQDLIEEFVQYINSALLPVSSSIKPSIFETNVFLIENNPTLIEYAAFFASVQIFKYLLLNNAEINQSIWIYAIHSNNSDFLVNHINYINIKQYEDDLKNCFSESIKCHHNEFAKYFEEKLSGERFVFNETVVKSILESHNYSYFLIDYSKDFAFYYLCCYNYQKIVDFHMNYLKEIIGPIKILTKIYCLIQFITLFFNIILKK</sequence>
<dbReference type="Proteomes" id="UP001470230">
    <property type="component" value="Unassembled WGS sequence"/>
</dbReference>
<reference evidence="2 3" key="1">
    <citation type="submission" date="2024-04" db="EMBL/GenBank/DDBJ databases">
        <title>Tritrichomonas musculus Genome.</title>
        <authorList>
            <person name="Alves-Ferreira E."/>
            <person name="Grigg M."/>
            <person name="Lorenzi H."/>
            <person name="Galac M."/>
        </authorList>
    </citation>
    <scope>NUCLEOTIDE SEQUENCE [LARGE SCALE GENOMIC DNA]</scope>
    <source>
        <strain evidence="2 3">EAF2021</strain>
    </source>
</reference>
<gene>
    <name evidence="2" type="ORF">M9Y10_016947</name>
</gene>
<dbReference type="InterPro" id="IPR036770">
    <property type="entry name" value="Ankyrin_rpt-contain_sf"/>
</dbReference>
<protein>
    <recommendedName>
        <fullName evidence="4">DUF3447 domain-containing protein</fullName>
    </recommendedName>
</protein>
<accession>A0ABR2HXJ5</accession>
<keyword evidence="1" id="KW-1133">Transmembrane helix</keyword>
<keyword evidence="1" id="KW-0472">Membrane</keyword>
<organism evidence="2 3">
    <name type="scientific">Tritrichomonas musculus</name>
    <dbReference type="NCBI Taxonomy" id="1915356"/>
    <lineage>
        <taxon>Eukaryota</taxon>
        <taxon>Metamonada</taxon>
        <taxon>Parabasalia</taxon>
        <taxon>Tritrichomonadida</taxon>
        <taxon>Tritrichomonadidae</taxon>
        <taxon>Tritrichomonas</taxon>
    </lineage>
</organism>
<keyword evidence="1" id="KW-0812">Transmembrane</keyword>
<proteinExistence type="predicted"/>
<evidence type="ECO:0000256" key="1">
    <source>
        <dbReference type="SAM" id="Phobius"/>
    </source>
</evidence>
<name>A0ABR2HXJ5_9EUKA</name>
<feature type="transmembrane region" description="Helical" evidence="1">
    <location>
        <begin position="369"/>
        <end position="388"/>
    </location>
</feature>